<dbReference type="InterPro" id="IPR014352">
    <property type="entry name" value="FERM/acyl-CoA-bd_prot_sf"/>
</dbReference>
<dbReference type="SMART" id="SM00295">
    <property type="entry name" value="B41"/>
    <property type="match status" value="1"/>
</dbReference>
<dbReference type="InterPro" id="IPR018979">
    <property type="entry name" value="FERM_N"/>
</dbReference>
<keyword evidence="3" id="KW-0904">Protein phosphatase</keyword>
<keyword evidence="2" id="KW-0378">Hydrolase</keyword>
<feature type="compositionally biased region" description="Acidic residues" evidence="4">
    <location>
        <begin position="821"/>
        <end position="832"/>
    </location>
</feature>
<sequence>MLRMPLKLKWGKKSGRYELSQEIYVLTIFVGDFSLIQCTLATESTARQCVDYLCEKMDLNQAEIFGFRFQMRFNDPDRRLMRWVEMDKPLRKQLEKWACKPRQVQLAILYHTPNVFSLHDQMARSLYFMLLKLDVLNGKYSMDMDKYINLAAYSLQVENSDFDRTLHTMDYLRSVKLLPQHLCRNSQQLDECLVKILTVYERLSGMQPSYAAFLYIVDVQQCEGYGEECFQAKDDESTEVKLGYSLEEIFVKRYNGSTIKYKWPEIKDITSLKRNLTVKCLDGSSAVFALEDCDMSKYVNMVLNWQLRYATTDAIQQKSVPMSINNLQGGIRTFGAQQPMLFRHSNADIHSTRTTNSIDMGMPPILQVMEFNTSSLFNVNSLHNCQSTVHSVQSFSHPPISATLSVNCNRSSTLSQLILPPSVSTPTLTQNALMGSNGIGAVSPVYRPPTASHRQHHVGRPPALSLPQTPPSSAVAGASQVDADWLKLEQREILKQLLAERKSNKSIGSSPEIHMLGTNSSTPPASNSNFNGANSSKNYGGKSHLMRKANHPRMENTPGSNLNQRTANYSDEKTPLHTSSNPDICCSKWCSTPDLLSTHAFNHVDSTSHPYAPTQSSLTRRELVHRESCPNYPAVSSSSIQQQSTPPRPHARSNVQRGPSLPSSAASHLRVNTNESFGQQSEVSPGFNNPPSLTPPNSAVHFSQGHVVSGVSRTGQPITYPIPANQTREQIPSNNNWPAHRSPGRSGRKLPSQTSLLMGSPGVSKENQQISVAGCQFAYPVVGGNEASIVPPYVHQNAAASLPSKGGVLLSSAGASLISSMEEDDLEGEEDGERSSPPSSSCSCSANLATENLSSSYIKTLNTELNSTSSESRHRLKQRTQSKKMQDGGQKHVFLNGVMLNHTSHNGGRLAKKNEFFVSPENVESATNTSPSTALPNAGQKLSNGTASKEQLERTSSISNNNNNNSLDETFLNTLNAKLSVTQAVEMEFAGIVCKFHSLA</sequence>
<dbReference type="Gene3D" id="1.20.80.10">
    <property type="match status" value="1"/>
</dbReference>
<keyword evidence="6" id="KW-1185">Reference proteome</keyword>
<feature type="compositionally biased region" description="Polar residues" evidence="4">
    <location>
        <begin position="653"/>
        <end position="701"/>
    </location>
</feature>
<evidence type="ECO:0000313" key="6">
    <source>
        <dbReference type="Proteomes" id="UP000887574"/>
    </source>
</evidence>
<feature type="compositionally biased region" description="Polar residues" evidence="4">
    <location>
        <begin position="724"/>
        <end position="737"/>
    </location>
</feature>
<feature type="domain" description="FERM" evidence="5">
    <location>
        <begin position="24"/>
        <end position="314"/>
    </location>
</feature>
<dbReference type="InterPro" id="IPR019748">
    <property type="entry name" value="FERM_central"/>
</dbReference>
<proteinExistence type="predicted"/>
<feature type="compositionally biased region" description="Polar residues" evidence="4">
    <location>
        <begin position="922"/>
        <end position="949"/>
    </location>
</feature>
<dbReference type="SUPFAM" id="SSF50729">
    <property type="entry name" value="PH domain-like"/>
    <property type="match status" value="1"/>
</dbReference>
<feature type="region of interest" description="Disordered" evidence="4">
    <location>
        <begin position="604"/>
        <end position="763"/>
    </location>
</feature>
<dbReference type="PANTHER" id="PTHR45706">
    <property type="entry name" value="TYROSINE-PROTEIN PHOSPHATASE"/>
    <property type="match status" value="1"/>
</dbReference>
<dbReference type="InterPro" id="IPR035963">
    <property type="entry name" value="FERM_2"/>
</dbReference>
<evidence type="ECO:0000313" key="7">
    <source>
        <dbReference type="WBParaSite" id="jg18322.2"/>
    </source>
</evidence>
<evidence type="ECO:0000256" key="2">
    <source>
        <dbReference type="ARBA" id="ARBA00022801"/>
    </source>
</evidence>
<dbReference type="PANTHER" id="PTHR45706:SF1">
    <property type="entry name" value="PEZ, ISOFORM A"/>
    <property type="match status" value="1"/>
</dbReference>
<accession>A0A915DC17</accession>
<dbReference type="Gene3D" id="2.30.29.30">
    <property type="entry name" value="Pleckstrin-homology domain (PH domain)/Phosphotyrosine-binding domain (PTB)"/>
    <property type="match status" value="1"/>
</dbReference>
<dbReference type="PROSITE" id="PS50057">
    <property type="entry name" value="FERM_3"/>
    <property type="match status" value="1"/>
</dbReference>
<feature type="compositionally biased region" description="Basic and acidic residues" evidence="4">
    <location>
        <begin position="619"/>
        <end position="628"/>
    </location>
</feature>
<feature type="region of interest" description="Disordered" evidence="4">
    <location>
        <begin position="921"/>
        <end position="964"/>
    </location>
</feature>
<dbReference type="Gene3D" id="3.10.20.90">
    <property type="entry name" value="Phosphatidylinositol 3-kinase Catalytic Subunit, Chain A, domain 1"/>
    <property type="match status" value="1"/>
</dbReference>
<evidence type="ECO:0000256" key="3">
    <source>
        <dbReference type="ARBA" id="ARBA00022912"/>
    </source>
</evidence>
<dbReference type="WBParaSite" id="jg18322.2">
    <property type="protein sequence ID" value="jg18322.2"/>
    <property type="gene ID" value="jg18322"/>
</dbReference>
<evidence type="ECO:0000256" key="4">
    <source>
        <dbReference type="SAM" id="MobiDB-lite"/>
    </source>
</evidence>
<feature type="region of interest" description="Disordered" evidence="4">
    <location>
        <begin position="503"/>
        <end position="577"/>
    </location>
</feature>
<reference evidence="7" key="1">
    <citation type="submission" date="2022-11" db="UniProtKB">
        <authorList>
            <consortium name="WormBaseParasite"/>
        </authorList>
    </citation>
    <scope>IDENTIFICATION</scope>
</reference>
<dbReference type="InterPro" id="IPR011993">
    <property type="entry name" value="PH-like_dom_sf"/>
</dbReference>
<dbReference type="SUPFAM" id="SSF54236">
    <property type="entry name" value="Ubiquitin-like"/>
    <property type="match status" value="1"/>
</dbReference>
<dbReference type="InterPro" id="IPR019749">
    <property type="entry name" value="Band_41_domain"/>
</dbReference>
<dbReference type="InterPro" id="IPR029071">
    <property type="entry name" value="Ubiquitin-like_domsf"/>
</dbReference>
<organism evidence="6 7">
    <name type="scientific">Ditylenchus dipsaci</name>
    <dbReference type="NCBI Taxonomy" id="166011"/>
    <lineage>
        <taxon>Eukaryota</taxon>
        <taxon>Metazoa</taxon>
        <taxon>Ecdysozoa</taxon>
        <taxon>Nematoda</taxon>
        <taxon>Chromadorea</taxon>
        <taxon>Rhabditida</taxon>
        <taxon>Tylenchina</taxon>
        <taxon>Tylenchomorpha</taxon>
        <taxon>Sphaerularioidea</taxon>
        <taxon>Anguinidae</taxon>
        <taxon>Anguininae</taxon>
        <taxon>Ditylenchus</taxon>
    </lineage>
</organism>
<dbReference type="Proteomes" id="UP000887574">
    <property type="component" value="Unplaced"/>
</dbReference>
<protein>
    <recommendedName>
        <fullName evidence="1">protein-tyrosine-phosphatase</fullName>
        <ecNumber evidence="1">3.1.3.48</ecNumber>
    </recommendedName>
</protein>
<feature type="compositionally biased region" description="Polar residues" evidence="4">
    <location>
        <begin position="557"/>
        <end position="569"/>
    </location>
</feature>
<feature type="compositionally biased region" description="Low complexity" evidence="4">
    <location>
        <begin position="835"/>
        <end position="845"/>
    </location>
</feature>
<evidence type="ECO:0000256" key="1">
    <source>
        <dbReference type="ARBA" id="ARBA00013064"/>
    </source>
</evidence>
<feature type="region of interest" description="Disordered" evidence="4">
    <location>
        <begin position="821"/>
        <end position="845"/>
    </location>
</feature>
<dbReference type="GO" id="GO:0004725">
    <property type="term" value="F:protein tyrosine phosphatase activity"/>
    <property type="evidence" value="ECO:0007669"/>
    <property type="project" value="UniProtKB-EC"/>
</dbReference>
<dbReference type="InterPro" id="IPR000299">
    <property type="entry name" value="FERM_domain"/>
</dbReference>
<dbReference type="AlphaFoldDB" id="A0A915DC17"/>
<feature type="region of interest" description="Disordered" evidence="4">
    <location>
        <begin position="447"/>
        <end position="478"/>
    </location>
</feature>
<dbReference type="SUPFAM" id="SSF47031">
    <property type="entry name" value="Second domain of FERM"/>
    <property type="match status" value="1"/>
</dbReference>
<feature type="region of interest" description="Disordered" evidence="4">
    <location>
        <begin position="864"/>
        <end position="889"/>
    </location>
</feature>
<dbReference type="Pfam" id="PF09379">
    <property type="entry name" value="FERM_N"/>
    <property type="match status" value="1"/>
</dbReference>
<dbReference type="CDD" id="cd14473">
    <property type="entry name" value="FERM_B-lobe"/>
    <property type="match status" value="1"/>
</dbReference>
<dbReference type="Pfam" id="PF00373">
    <property type="entry name" value="FERM_M"/>
    <property type="match status" value="1"/>
</dbReference>
<feature type="compositionally biased region" description="Polar residues" evidence="4">
    <location>
        <begin position="604"/>
        <end position="618"/>
    </location>
</feature>
<feature type="compositionally biased region" description="Low complexity" evidence="4">
    <location>
        <begin position="518"/>
        <end position="538"/>
    </location>
</feature>
<name>A0A915DC17_9BILA</name>
<dbReference type="EC" id="3.1.3.48" evidence="1"/>
<evidence type="ECO:0000259" key="5">
    <source>
        <dbReference type="PROSITE" id="PS50057"/>
    </source>
</evidence>